<protein>
    <submittedName>
        <fullName evidence="1">Uncharacterized protein</fullName>
    </submittedName>
</protein>
<dbReference type="OrthoDB" id="2984126at2759"/>
<feature type="non-terminal residue" evidence="1">
    <location>
        <position position="1"/>
    </location>
</feature>
<reference evidence="1 2" key="1">
    <citation type="journal article" date="2016" name="Mol. Biol. Evol.">
        <title>Comparative Genomics of Early-Diverging Mushroom-Forming Fungi Provides Insights into the Origins of Lignocellulose Decay Capabilities.</title>
        <authorList>
            <person name="Nagy L.G."/>
            <person name="Riley R."/>
            <person name="Tritt A."/>
            <person name="Adam C."/>
            <person name="Daum C."/>
            <person name="Floudas D."/>
            <person name="Sun H."/>
            <person name="Yadav J.S."/>
            <person name="Pangilinan J."/>
            <person name="Larsson K.H."/>
            <person name="Matsuura K."/>
            <person name="Barry K."/>
            <person name="Labutti K."/>
            <person name="Kuo R."/>
            <person name="Ohm R.A."/>
            <person name="Bhattacharya S.S."/>
            <person name="Shirouzu T."/>
            <person name="Yoshinaga Y."/>
            <person name="Martin F.M."/>
            <person name="Grigoriev I.V."/>
            <person name="Hibbett D.S."/>
        </authorList>
    </citation>
    <scope>NUCLEOTIDE SEQUENCE [LARGE SCALE GENOMIC DNA]</scope>
    <source>
        <strain evidence="1 2">CBS 109695</strain>
    </source>
</reference>
<name>A0A165Z6H1_9AGAM</name>
<evidence type="ECO:0000313" key="2">
    <source>
        <dbReference type="Proteomes" id="UP000076532"/>
    </source>
</evidence>
<dbReference type="EMBL" id="KV417683">
    <property type="protein sequence ID" value="KZP10271.1"/>
    <property type="molecule type" value="Genomic_DNA"/>
</dbReference>
<dbReference type="Proteomes" id="UP000076532">
    <property type="component" value="Unassembled WGS sequence"/>
</dbReference>
<keyword evidence="2" id="KW-1185">Reference proteome</keyword>
<gene>
    <name evidence="1" type="ORF">FIBSPDRAFT_758658</name>
</gene>
<sequence>LMEEITLAAKLHVRNAIDVSSKGLLRRGRLHSDENGATVAEPIAFRLYLSVTAPEHRKTLAGCCWPIPPSPGPTTPHGWQRMPKEKITHGWWLCRFCMMDVEDTLHALLSCDGSKELVTLYTMLWTKCRSSGELMGNM</sequence>
<dbReference type="AlphaFoldDB" id="A0A165Z6H1"/>
<accession>A0A165Z6H1</accession>
<evidence type="ECO:0000313" key="1">
    <source>
        <dbReference type="EMBL" id="KZP10271.1"/>
    </source>
</evidence>
<organism evidence="1 2">
    <name type="scientific">Athelia psychrophila</name>
    <dbReference type="NCBI Taxonomy" id="1759441"/>
    <lineage>
        <taxon>Eukaryota</taxon>
        <taxon>Fungi</taxon>
        <taxon>Dikarya</taxon>
        <taxon>Basidiomycota</taxon>
        <taxon>Agaricomycotina</taxon>
        <taxon>Agaricomycetes</taxon>
        <taxon>Agaricomycetidae</taxon>
        <taxon>Atheliales</taxon>
        <taxon>Atheliaceae</taxon>
        <taxon>Athelia</taxon>
    </lineage>
</organism>
<proteinExistence type="predicted"/>